<reference evidence="2" key="1">
    <citation type="submission" date="2020-06" db="EMBL/GenBank/DDBJ databases">
        <title>REHAB project genomes.</title>
        <authorList>
            <person name="Shaw L.P."/>
        </authorList>
    </citation>
    <scope>NUCLEOTIDE SEQUENCE [LARGE SCALE GENOMIC DNA]</scope>
    <source>
        <strain evidence="2">RHBSTW-00334</strain>
    </source>
</reference>
<proteinExistence type="predicted"/>
<organism evidence="1 2">
    <name type="scientific">Citrobacter freundii</name>
    <dbReference type="NCBI Taxonomy" id="546"/>
    <lineage>
        <taxon>Bacteria</taxon>
        <taxon>Pseudomonadati</taxon>
        <taxon>Pseudomonadota</taxon>
        <taxon>Gammaproteobacteria</taxon>
        <taxon>Enterobacterales</taxon>
        <taxon>Enterobacteriaceae</taxon>
        <taxon>Citrobacter</taxon>
        <taxon>Citrobacter freundii complex</taxon>
    </lineage>
</organism>
<dbReference type="EMBL" id="CP056597">
    <property type="protein sequence ID" value="QLY37587.1"/>
    <property type="molecule type" value="Genomic_DNA"/>
</dbReference>
<sequence>MLEAFQEAAFNQVAEEIKHKYPDNTLVLTYAHPPVIEDFMILNKVGKLKWDPWLKNQPFFQPEHTHPIRLAVYYRRTPLGYAFGNFSAERQSLEICWIEKRLDAHADMDQQMLPIALSCFSAYGMLLRKQGHEINKIAMVSPTEDVRAYYYKHAKFRYIPDYDGAICAMVLDELVV</sequence>
<evidence type="ECO:0000313" key="1">
    <source>
        <dbReference type="EMBL" id="QLY37587.1"/>
    </source>
</evidence>
<protein>
    <recommendedName>
        <fullName evidence="3">GNAT family N-acetyltransferase</fullName>
    </recommendedName>
</protein>
<dbReference type="RefSeq" id="WP_181625502.1">
    <property type="nucleotide sequence ID" value="NZ_CP056597.1"/>
</dbReference>
<gene>
    <name evidence="1" type="ORF">HV164_14140</name>
</gene>
<dbReference type="Proteomes" id="UP000512043">
    <property type="component" value="Chromosome"/>
</dbReference>
<name>A0ABD7B023_CITFR</name>
<accession>A0ABD7B023</accession>
<evidence type="ECO:0000313" key="2">
    <source>
        <dbReference type="Proteomes" id="UP000512043"/>
    </source>
</evidence>
<dbReference type="AlphaFoldDB" id="A0ABD7B023"/>
<evidence type="ECO:0008006" key="3">
    <source>
        <dbReference type="Google" id="ProtNLM"/>
    </source>
</evidence>